<protein>
    <submittedName>
        <fullName evidence="2">Uncharacterized protein</fullName>
    </submittedName>
</protein>
<dbReference type="AlphaFoldDB" id="A0A0J9HBZ0"/>
<accession>A0A0J9HBZ0</accession>
<name>A0A0J9HBZ0_AJEDA</name>
<organism evidence="2">
    <name type="scientific">Ajellomyces dermatitidis (strain ATCC 18188 / CBS 674.68)</name>
    <name type="common">Blastomyces dermatitidis</name>
    <dbReference type="NCBI Taxonomy" id="653446"/>
    <lineage>
        <taxon>Eukaryota</taxon>
        <taxon>Fungi</taxon>
        <taxon>Dikarya</taxon>
        <taxon>Ascomycota</taxon>
        <taxon>Pezizomycotina</taxon>
        <taxon>Eurotiomycetes</taxon>
        <taxon>Eurotiomycetidae</taxon>
        <taxon>Onygenales</taxon>
        <taxon>Ajellomycetaceae</taxon>
        <taxon>Blastomyces</taxon>
    </lineage>
</organism>
<sequence>MGSYTTVLAEGGGSVATAVRRAEDGLNADAPAGRRDDTSLQGMATSTTAAREVGEDVMMRVMLPQLIDAAVFNLAFLMVTETAATS</sequence>
<dbReference type="EMBL" id="GG749407">
    <property type="protein sequence ID" value="KMW66519.1"/>
    <property type="molecule type" value="Genomic_DNA"/>
</dbReference>
<reference evidence="2" key="1">
    <citation type="submission" date="2010-03" db="EMBL/GenBank/DDBJ databases">
        <title>Annotation of Blastomyces dermatitidis strain ATCC 18188.</title>
        <authorList>
            <consortium name="The Broad Institute Genome Sequencing Platform"/>
            <consortium name="Broad Institute Genome Sequencing Center for Infectious Disease."/>
            <person name="Cuomo C."/>
            <person name="Klein B."/>
            <person name="Sullivan T."/>
            <person name="Heitman J."/>
            <person name="Young S."/>
            <person name="Zeng Q."/>
            <person name="Gargeya S."/>
            <person name="Alvarado L."/>
            <person name="Berlin A.M."/>
            <person name="Chapman S.B."/>
            <person name="Chen Z."/>
            <person name="Freedman E."/>
            <person name="Gellesch M."/>
            <person name="Goldberg J."/>
            <person name="Griggs A."/>
            <person name="Gujja S."/>
            <person name="Heilman E."/>
            <person name="Heiman D."/>
            <person name="Howarth C."/>
            <person name="Mehta T."/>
            <person name="Neiman D."/>
            <person name="Pearson M."/>
            <person name="Roberts A."/>
            <person name="Saif S."/>
            <person name="Shea T."/>
            <person name="Shenoy N."/>
            <person name="Sisk P."/>
            <person name="Stolte C."/>
            <person name="Sykes S."/>
            <person name="White J."/>
            <person name="Yandava C."/>
            <person name="Haas B."/>
            <person name="Nusbaum C."/>
            <person name="Birren B."/>
        </authorList>
    </citation>
    <scope>NUCLEOTIDE SEQUENCE</scope>
    <source>
        <strain evidence="2">ATCC 18188</strain>
    </source>
</reference>
<evidence type="ECO:0000256" key="1">
    <source>
        <dbReference type="SAM" id="MobiDB-lite"/>
    </source>
</evidence>
<gene>
    <name evidence="2" type="ORF">BDDG_11571</name>
</gene>
<proteinExistence type="predicted"/>
<dbReference type="Proteomes" id="UP000007802">
    <property type="component" value="Unassembled WGS sequence"/>
</dbReference>
<feature type="region of interest" description="Disordered" evidence="1">
    <location>
        <begin position="25"/>
        <end position="44"/>
    </location>
</feature>
<evidence type="ECO:0000313" key="2">
    <source>
        <dbReference type="EMBL" id="KMW66519.1"/>
    </source>
</evidence>